<dbReference type="Proteomes" id="UP000061348">
    <property type="component" value="Unassembled WGS sequence"/>
</dbReference>
<comment type="caution">
    <text evidence="1">The sequence shown here is derived from an EMBL/GenBank/DDBJ whole genome shotgun (WGS) entry which is preliminary data.</text>
</comment>
<evidence type="ECO:0000313" key="2">
    <source>
        <dbReference type="Proteomes" id="UP000061348"/>
    </source>
</evidence>
<dbReference type="AlphaFoldDB" id="A0A120G7W2"/>
<accession>A0A120G7W2</accession>
<name>A0A120G7W2_PSEFL</name>
<organism evidence="1 2">
    <name type="scientific">Pseudomonas fluorescens</name>
    <dbReference type="NCBI Taxonomy" id="294"/>
    <lineage>
        <taxon>Bacteria</taxon>
        <taxon>Pseudomonadati</taxon>
        <taxon>Pseudomonadota</taxon>
        <taxon>Gammaproteobacteria</taxon>
        <taxon>Pseudomonadales</taxon>
        <taxon>Pseudomonadaceae</taxon>
        <taxon>Pseudomonas</taxon>
    </lineage>
</organism>
<reference evidence="1 2" key="1">
    <citation type="submission" date="2015-05" db="EMBL/GenBank/DDBJ databases">
        <title>A genomic and transcriptomic approach to investigate the blue pigment phenotype in Pseudomonas fluorescens.</title>
        <authorList>
            <person name="Andreani N.A."/>
            <person name="Cardazzo B."/>
        </authorList>
    </citation>
    <scope>NUCLEOTIDE SEQUENCE [LARGE SCALE GENOMIC DNA]</scope>
    <source>
        <strain evidence="1 2">Ps_22</strain>
    </source>
</reference>
<proteinExistence type="predicted"/>
<gene>
    <name evidence="1" type="ORF">PFLmoz3_02576</name>
</gene>
<sequence>MRRARTCSAGTWPSTNLPSITAVWQEPRRGATPKRCFTALMSASTWSLTLKPLLSKWLIHFLQQPQLASRCTSMGISSAAWASVVVNRALSRASRNGVFIVGLTEGAAISRAFSLLLPACLQCDVVVMFLNYTNPGLSSRCLSRSNAIDDNATMRSCKDASCSSVS</sequence>
<dbReference type="EMBL" id="LCYA01000066">
    <property type="protein sequence ID" value="KWV87882.1"/>
    <property type="molecule type" value="Genomic_DNA"/>
</dbReference>
<evidence type="ECO:0000313" key="1">
    <source>
        <dbReference type="EMBL" id="KWV87882.1"/>
    </source>
</evidence>
<protein>
    <submittedName>
        <fullName evidence="1">Uncharacterized protein</fullName>
    </submittedName>
</protein>